<dbReference type="PANTHER" id="PTHR28268:SF1">
    <property type="entry name" value="MICOS SUBUNIT MIC26"/>
    <property type="match status" value="1"/>
</dbReference>
<sequence length="252" mass="27369">MASSVLLKQRSLASLATVALAGIALAPATVLAEAPTDRRRPIYDDVDLSSSPAPVSGVPSDAMLPPPPPTRTDDEMPKQRGPTPTERLAVHIGKARLILYKFAVSAEDKVNETMDSAFHLEQSFTNTIASLAPPRQSGERLMPGAVYVLVAAMAGSIITRKRNILLRATLPLALGIGAGWTVLPITMRNISDLAWTYEQRFPVLAESHVRIREGLKRGVSFAKVHKEVGARYVDEKVTDAREIVESWVKQGK</sequence>
<comment type="caution">
    <text evidence="3">The sequence shown here is derived from an EMBL/GenBank/DDBJ whole genome shotgun (WGS) entry which is preliminary data.</text>
</comment>
<gene>
    <name evidence="3" type="ORF">DCS_05281</name>
</gene>
<feature type="region of interest" description="Disordered" evidence="2">
    <location>
        <begin position="34"/>
        <end position="84"/>
    </location>
</feature>
<dbReference type="AlphaFoldDB" id="A0A151GMH0"/>
<dbReference type="FunCoup" id="A0A151GMH0">
    <property type="interactions" value="18"/>
</dbReference>
<protein>
    <recommendedName>
        <fullName evidence="1">MICOS complex subunit</fullName>
    </recommendedName>
</protein>
<evidence type="ECO:0000313" key="3">
    <source>
        <dbReference type="EMBL" id="KYK58268.1"/>
    </source>
</evidence>
<keyword evidence="1" id="KW-0812">Transmembrane</keyword>
<keyword evidence="1" id="KW-0496">Mitochondrion</keyword>
<dbReference type="Proteomes" id="UP000076580">
    <property type="component" value="Chromosome 02"/>
</dbReference>
<comment type="subcellular location">
    <subcellularLocation>
        <location evidence="1">Mitochondrion inner membrane</location>
    </subcellularLocation>
</comment>
<dbReference type="EMBL" id="LAYC01000002">
    <property type="protein sequence ID" value="KYK58268.1"/>
    <property type="molecule type" value="Genomic_DNA"/>
</dbReference>
<organism evidence="3 4">
    <name type="scientific">Drechmeria coniospora</name>
    <name type="common">Nematophagous fungus</name>
    <name type="synonym">Meria coniospora</name>
    <dbReference type="NCBI Taxonomy" id="98403"/>
    <lineage>
        <taxon>Eukaryota</taxon>
        <taxon>Fungi</taxon>
        <taxon>Dikarya</taxon>
        <taxon>Ascomycota</taxon>
        <taxon>Pezizomycotina</taxon>
        <taxon>Sordariomycetes</taxon>
        <taxon>Hypocreomycetidae</taxon>
        <taxon>Hypocreales</taxon>
        <taxon>Ophiocordycipitaceae</taxon>
        <taxon>Drechmeria</taxon>
    </lineage>
</organism>
<evidence type="ECO:0000256" key="1">
    <source>
        <dbReference type="RuleBase" id="RU363021"/>
    </source>
</evidence>
<dbReference type="STRING" id="98403.A0A151GMH0"/>
<dbReference type="GeneID" id="63717924"/>
<keyword evidence="1" id="KW-0999">Mitochondrion inner membrane</keyword>
<dbReference type="RefSeq" id="XP_040657620.1">
    <property type="nucleotide sequence ID" value="XM_040802587.1"/>
</dbReference>
<evidence type="ECO:0000313" key="4">
    <source>
        <dbReference type="Proteomes" id="UP000076580"/>
    </source>
</evidence>
<feature type="transmembrane region" description="Helical" evidence="1">
    <location>
        <begin position="141"/>
        <end position="158"/>
    </location>
</feature>
<proteinExistence type="predicted"/>
<reference evidence="3 4" key="1">
    <citation type="journal article" date="2016" name="Sci. Rep.">
        <title>Insights into Adaptations to a Near-Obligate Nematode Endoparasitic Lifestyle from the Finished Genome of Drechmeria coniospora.</title>
        <authorList>
            <person name="Zhang L."/>
            <person name="Zhou Z."/>
            <person name="Guo Q."/>
            <person name="Fokkens L."/>
            <person name="Miskei M."/>
            <person name="Pocsi I."/>
            <person name="Zhang W."/>
            <person name="Chen M."/>
            <person name="Wang L."/>
            <person name="Sun Y."/>
            <person name="Donzelli B.G."/>
            <person name="Gibson D.M."/>
            <person name="Nelson D.R."/>
            <person name="Luo J.G."/>
            <person name="Rep M."/>
            <person name="Liu H."/>
            <person name="Yang S."/>
            <person name="Wang J."/>
            <person name="Krasnoff S.B."/>
            <person name="Xu Y."/>
            <person name="Molnar I."/>
            <person name="Lin M."/>
        </authorList>
    </citation>
    <scope>NUCLEOTIDE SEQUENCE [LARGE SCALE GENOMIC DNA]</scope>
    <source>
        <strain evidence="3 4">ARSEF 6962</strain>
    </source>
</reference>
<feature type="transmembrane region" description="Helical" evidence="1">
    <location>
        <begin position="165"/>
        <end position="183"/>
    </location>
</feature>
<dbReference type="GO" id="GO:0042407">
    <property type="term" value="P:cristae formation"/>
    <property type="evidence" value="ECO:0007669"/>
    <property type="project" value="InterPro"/>
</dbReference>
<dbReference type="InterPro" id="IPR019166">
    <property type="entry name" value="MIC26/MIC27"/>
</dbReference>
<evidence type="ECO:0000256" key="2">
    <source>
        <dbReference type="SAM" id="MobiDB-lite"/>
    </source>
</evidence>
<name>A0A151GMH0_DRECN</name>
<accession>A0A151GMH0</accession>
<dbReference type="PANTHER" id="PTHR28268">
    <property type="entry name" value="MICOS SUBUNIT MIC26"/>
    <property type="match status" value="1"/>
</dbReference>
<dbReference type="InParanoid" id="A0A151GMH0"/>
<dbReference type="InterPro" id="IPR033181">
    <property type="entry name" value="Mic26_fungi"/>
</dbReference>
<keyword evidence="1" id="KW-1133">Transmembrane helix</keyword>
<comment type="function">
    <text evidence="1">Component of the MICOS complex, a large protein complex of the mitochondrial inner membrane that plays crucial roles in the maintenance of crista junctions, inner membrane architecture, and formation of contact sites to the outer membrane.</text>
</comment>
<comment type="subunit">
    <text evidence="1">Component of the mitochondrial contact site and cristae organizing system (MICOS) complex.</text>
</comment>
<keyword evidence="4" id="KW-1185">Reference proteome</keyword>
<dbReference type="GO" id="GO:0061617">
    <property type="term" value="C:MICOS complex"/>
    <property type="evidence" value="ECO:0007669"/>
    <property type="project" value="UniProtKB-UniRule"/>
</dbReference>
<keyword evidence="1" id="KW-0472">Membrane</keyword>
<dbReference type="GO" id="GO:0044284">
    <property type="term" value="C:mitochondrial crista junction"/>
    <property type="evidence" value="ECO:0007669"/>
    <property type="project" value="TreeGrafter"/>
</dbReference>
<dbReference type="Pfam" id="PF09769">
    <property type="entry name" value="ApoO"/>
    <property type="match status" value="1"/>
</dbReference>
<feature type="compositionally biased region" description="Low complexity" evidence="2">
    <location>
        <begin position="49"/>
        <end position="60"/>
    </location>
</feature>